<feature type="region of interest" description="Disordered" evidence="1">
    <location>
        <begin position="292"/>
        <end position="520"/>
    </location>
</feature>
<reference evidence="2 3" key="1">
    <citation type="submission" date="2018-03" db="EMBL/GenBank/DDBJ databases">
        <title>Defining the species Micromonospora saelicesensis and Micromonospora noduli under the framework of genomics.</title>
        <authorList>
            <person name="Riesco R."/>
            <person name="Trujillo M.E."/>
        </authorList>
    </citation>
    <scope>NUCLEOTIDE SEQUENCE [LARGE SCALE GENOMIC DNA]</scope>
    <source>
        <strain evidence="2 3">MED15</strain>
    </source>
</reference>
<evidence type="ECO:0000313" key="2">
    <source>
        <dbReference type="EMBL" id="RAO25095.1"/>
    </source>
</evidence>
<proteinExistence type="predicted"/>
<evidence type="ECO:0000256" key="1">
    <source>
        <dbReference type="SAM" id="MobiDB-lite"/>
    </source>
</evidence>
<dbReference type="Proteomes" id="UP000249045">
    <property type="component" value="Unassembled WGS sequence"/>
</dbReference>
<protein>
    <submittedName>
        <fullName evidence="2">BCL-6 corepressor-like protein</fullName>
    </submittedName>
</protein>
<feature type="compositionally biased region" description="Pro residues" evidence="1">
    <location>
        <begin position="322"/>
        <end position="381"/>
    </location>
</feature>
<sequence>MKIVRLKTGSTCVTLPDEQVIFVDPVLTREGMAEVIRTALPQVHPDAVGHWIEAAMPSTTPLAVPQPNRRERRAKSGRHAASRVGRAGMQLTSMAAAAALGVVVVPLVQGAGSTPVAAAEAWQNPVFSRMEVGSAWDCQGTDNSDLVATCTTPDGTVMHAEAWVGPNSLTFIFTYRDAKTGLQHRNTLKVFASEGGVQAWIKTSPTDKALLPDLAVGDRWLMYGSDRNRLQQWAERLSEDVVLPADISEVAFKMGLLPAPRRAESNAREMAHVDEMIRKAAARILVGDESLPIPATTPVDVTPGPGGAEEVLAPIQEGPVPGVIPPPPVTPAEPPPMPAPPPASPPATGPTPPPTIPAEPPPMPAPPPASPPATGPTPPPTTGTGDEAPVGQPPTDSEPGGQFPGSAPGDETPGADVPGEAPGNGAGDEPGRPMDPVVEPTGPDEPVDDGSTGQPQEGIGGGEPGQGPAQPGDLPAGDPLADPIEVPEDENTPVLDGLVADSAPRHGPTSQRTEGHPGTA</sequence>
<feature type="compositionally biased region" description="Basic residues" evidence="1">
    <location>
        <begin position="70"/>
        <end position="81"/>
    </location>
</feature>
<organism evidence="2 3">
    <name type="scientific">Micromonospora noduli</name>
    <dbReference type="NCBI Taxonomy" id="709876"/>
    <lineage>
        <taxon>Bacteria</taxon>
        <taxon>Bacillati</taxon>
        <taxon>Actinomycetota</taxon>
        <taxon>Actinomycetes</taxon>
        <taxon>Micromonosporales</taxon>
        <taxon>Micromonosporaceae</taxon>
        <taxon>Micromonospora</taxon>
    </lineage>
</organism>
<feature type="region of interest" description="Disordered" evidence="1">
    <location>
        <begin position="63"/>
        <end position="83"/>
    </location>
</feature>
<name>A0ABX9DAZ0_9ACTN</name>
<accession>A0ABX9DAZ0</accession>
<dbReference type="RefSeq" id="WP_112726970.1">
    <property type="nucleotide sequence ID" value="NZ_PYAC01000001.1"/>
</dbReference>
<keyword evidence="3" id="KW-1185">Reference proteome</keyword>
<dbReference type="EMBL" id="PYAC01000001">
    <property type="protein sequence ID" value="RAO25095.1"/>
    <property type="molecule type" value="Genomic_DNA"/>
</dbReference>
<comment type="caution">
    <text evidence="2">The sequence shown here is derived from an EMBL/GenBank/DDBJ whole genome shotgun (WGS) entry which is preliminary data.</text>
</comment>
<gene>
    <name evidence="2" type="ORF">MED15_00853</name>
</gene>
<dbReference type="PRINTS" id="PR01217">
    <property type="entry name" value="PRICHEXTENSN"/>
</dbReference>
<evidence type="ECO:0000313" key="3">
    <source>
        <dbReference type="Proteomes" id="UP000249045"/>
    </source>
</evidence>